<evidence type="ECO:0000313" key="1">
    <source>
        <dbReference type="EMBL" id="KAI9453182.1"/>
    </source>
</evidence>
<organism evidence="1 2">
    <name type="scientific">Russula earlei</name>
    <dbReference type="NCBI Taxonomy" id="71964"/>
    <lineage>
        <taxon>Eukaryota</taxon>
        <taxon>Fungi</taxon>
        <taxon>Dikarya</taxon>
        <taxon>Basidiomycota</taxon>
        <taxon>Agaricomycotina</taxon>
        <taxon>Agaricomycetes</taxon>
        <taxon>Russulales</taxon>
        <taxon>Russulaceae</taxon>
        <taxon>Russula</taxon>
    </lineage>
</organism>
<name>A0ACC0TXW7_9AGAM</name>
<protein>
    <submittedName>
        <fullName evidence="1">Cloroperoxidase</fullName>
    </submittedName>
</protein>
<gene>
    <name evidence="1" type="ORF">F5148DRAFT_1152020</name>
</gene>
<keyword evidence="2" id="KW-1185">Reference proteome</keyword>
<sequence>MSTPTSLTHDNASSSSAVEHDSHEWHPPQAGDSRSPCPALNTLANHGFLPRDGKQLTGPILTHGLEQGYSLSSALAHVLANGGVALLGQFGAFDLNDLARHNRIEHNASLAHDDAKPRDEYAPIAPNSKLITQFLEQAKDGRLMTVEDVARARVWRESQCPGLNAFQAEIARGEMAIALGIFGQRNSDKEGIPVDFLRTWLSEERLPDGWKPTHTQGLPETIRTSRKLFNEMKRIEKDGENTAPGRQRVMVDAMLFMFVLALCVGYFFIGSSKFV</sequence>
<proteinExistence type="predicted"/>
<dbReference type="EMBL" id="JAGFNK010000314">
    <property type="protein sequence ID" value="KAI9453182.1"/>
    <property type="molecule type" value="Genomic_DNA"/>
</dbReference>
<evidence type="ECO:0000313" key="2">
    <source>
        <dbReference type="Proteomes" id="UP001207468"/>
    </source>
</evidence>
<reference evidence="1" key="1">
    <citation type="submission" date="2021-03" db="EMBL/GenBank/DDBJ databases">
        <title>Evolutionary priming and transition to the ectomycorrhizal habit in an iconic lineage of mushroom-forming fungi: is preadaptation a requirement?</title>
        <authorList>
            <consortium name="DOE Joint Genome Institute"/>
            <person name="Looney B.P."/>
            <person name="Miyauchi S."/>
            <person name="Morin E."/>
            <person name="Drula E."/>
            <person name="Courty P.E."/>
            <person name="Chicoki N."/>
            <person name="Fauchery L."/>
            <person name="Kohler A."/>
            <person name="Kuo A."/>
            <person name="LaButti K."/>
            <person name="Pangilinan J."/>
            <person name="Lipzen A."/>
            <person name="Riley R."/>
            <person name="Andreopoulos W."/>
            <person name="He G."/>
            <person name="Johnson J."/>
            <person name="Barry K.W."/>
            <person name="Grigoriev I.V."/>
            <person name="Nagy L."/>
            <person name="Hibbett D."/>
            <person name="Henrissat B."/>
            <person name="Matheny P.B."/>
            <person name="Labbe J."/>
            <person name="Martin A.F."/>
        </authorList>
    </citation>
    <scope>NUCLEOTIDE SEQUENCE</scope>
    <source>
        <strain evidence="1">BPL698</strain>
    </source>
</reference>
<comment type="caution">
    <text evidence="1">The sequence shown here is derived from an EMBL/GenBank/DDBJ whole genome shotgun (WGS) entry which is preliminary data.</text>
</comment>
<accession>A0ACC0TXW7</accession>
<dbReference type="Proteomes" id="UP001207468">
    <property type="component" value="Unassembled WGS sequence"/>
</dbReference>